<evidence type="ECO:0000256" key="7">
    <source>
        <dbReference type="ARBA" id="ARBA00023237"/>
    </source>
</evidence>
<dbReference type="SUPFAM" id="SSF56935">
    <property type="entry name" value="Porins"/>
    <property type="match status" value="1"/>
</dbReference>
<feature type="domain" description="TonB-dependent receptor-like beta-barrel" evidence="11">
    <location>
        <begin position="452"/>
        <end position="875"/>
    </location>
</feature>
<dbReference type="Gene3D" id="2.60.40.1120">
    <property type="entry name" value="Carboxypeptidase-like, regulatory domain"/>
    <property type="match status" value="1"/>
</dbReference>
<dbReference type="PROSITE" id="PS52016">
    <property type="entry name" value="TONB_DEPENDENT_REC_3"/>
    <property type="match status" value="1"/>
</dbReference>
<evidence type="ECO:0000259" key="11">
    <source>
        <dbReference type="Pfam" id="PF00593"/>
    </source>
</evidence>
<evidence type="ECO:0000259" key="12">
    <source>
        <dbReference type="Pfam" id="PF07715"/>
    </source>
</evidence>
<dbReference type="RefSeq" id="WP_169550632.1">
    <property type="nucleotide sequence ID" value="NZ_CP051677.1"/>
</dbReference>
<dbReference type="InterPro" id="IPR012910">
    <property type="entry name" value="Plug_dom"/>
</dbReference>
<evidence type="ECO:0000313" key="14">
    <source>
        <dbReference type="Proteomes" id="UP000501128"/>
    </source>
</evidence>
<dbReference type="InterPro" id="IPR036942">
    <property type="entry name" value="Beta-barrel_TonB_sf"/>
</dbReference>
<reference evidence="13 14" key="1">
    <citation type="submission" date="2020-04" db="EMBL/GenBank/DDBJ databases">
        <title>Genome sequencing of novel species.</title>
        <authorList>
            <person name="Heo J."/>
            <person name="Kim S.-J."/>
            <person name="Kim J.-S."/>
            <person name="Hong S.-B."/>
            <person name="Kwon S.-W."/>
        </authorList>
    </citation>
    <scope>NUCLEOTIDE SEQUENCE [LARGE SCALE GENOMIC DNA]</scope>
    <source>
        <strain evidence="13 14">CJU-R4</strain>
    </source>
</reference>
<dbReference type="Pfam" id="PF07715">
    <property type="entry name" value="Plug"/>
    <property type="match status" value="1"/>
</dbReference>
<evidence type="ECO:0000256" key="4">
    <source>
        <dbReference type="ARBA" id="ARBA00022692"/>
    </source>
</evidence>
<dbReference type="InterPro" id="IPR008969">
    <property type="entry name" value="CarboxyPept-like_regulatory"/>
</dbReference>
<dbReference type="InterPro" id="IPR023996">
    <property type="entry name" value="TonB-dep_OMP_SusC/RagA"/>
</dbReference>
<evidence type="ECO:0000256" key="10">
    <source>
        <dbReference type="SAM" id="SignalP"/>
    </source>
</evidence>
<dbReference type="Pfam" id="PF13715">
    <property type="entry name" value="CarbopepD_reg_2"/>
    <property type="match status" value="1"/>
</dbReference>
<comment type="similarity">
    <text evidence="8 9">Belongs to the TonB-dependent receptor family.</text>
</comment>
<keyword evidence="6 8" id="KW-0472">Membrane</keyword>
<dbReference type="Pfam" id="PF00593">
    <property type="entry name" value="TonB_dep_Rec_b-barrel"/>
    <property type="match status" value="1"/>
</dbReference>
<keyword evidence="7 8" id="KW-0998">Cell outer membrane</keyword>
<accession>A0A7L5DJP1</accession>
<dbReference type="NCBIfam" id="TIGR04056">
    <property type="entry name" value="OMP_RagA_SusC"/>
    <property type="match status" value="1"/>
</dbReference>
<sequence>MKIRSTLLVLLSIVLASAAAFAQGVTLRGRVISAEEGSPLPGVNVAVKGTSRGTTTDANGAYQLEVPNTQATLVFSFIGFIRQEVVPGNRTTLDVELSSDASQLEEVVVTALGVKREAKALPYAVQSISGDRISPTRQTDVNNALAGKIAGVQVQSQAGSNLGASTSIRIRGAGSLNDKAPLYVVDGTPVDGTNLFLSPDDMESITVLKGPNATALYGQRGDAGVVVITTKRAKANGGIGLEVNHTTTFERPSLLPKYQNVYGGGGDSEWQTFKWENGYPEEWKALDGKRYHDYTDDASWGPKMDGGEYIPWYAWYPGTQYSNKTAAFTPQPDNVRKFYNTGHTYNTNVNFSKAGENFNVRLSYTNLRQTGVQTNTDLKRDQINLNSELFLNKHFTANASIQYNIQRLNGYFSDGYANATTGSFSSWFHRDLDMDIVRQFADYRSPIGTLVSWNHDNPSVPFVQNGRFYKGNYWYNFFSYANNISNTGQKDLLLGNVSLTYKLDDHFRMSVIARRDQRNENYENKVPTIMELSGWQTGLKAAYGTAQITRREDNFEFLSAYNNTAGAFTFDFNLGGNLRKNFYRDISASTNSGLVVPDLYTLSNSRDVISYGNYRSYKEVRSLYGRGTIGYRDRVFLDFSGRNDWSSALPVNNNSYFYPSVGLSVIFSEMLKIPTLSYGKLRASTARVGSDLDPYQLSLTYGVGAVKYGNNILMGTPDLLPNASIAPALSSSYEGGVDLKFFNNRIGLAATYYQEDKTNEILTVNIPAASGFTSQVINAGHIRRNGVELQLDVTPIRTPRFNWDLTVNWAANRSKVIELTPDVKTFSIPNYNDAFSFARVIHQEGQEWGQVRGRGIKYLDGQPVLNGDGTYQTQNDVYFGSVLPKFTGGAFTSFRYDDLTLTLSMDYGKGGKYFSLSNFWGQYSGLLAETAATNDKGMNVRDDVSAGGGVHVKGVNANGEKVDTYVNGYDYYHQFGNNGIAEASIFDATFVKLREINLGYNVPVRKIPFLNGKVRSASVSLVARNPWIIYVANPNFDASELAGKFGENGQLVGTRSMGFSVRLGF</sequence>
<dbReference type="AlphaFoldDB" id="A0A7L5DJP1"/>
<dbReference type="SUPFAM" id="SSF49464">
    <property type="entry name" value="Carboxypeptidase regulatory domain-like"/>
    <property type="match status" value="1"/>
</dbReference>
<evidence type="ECO:0000256" key="9">
    <source>
        <dbReference type="RuleBase" id="RU003357"/>
    </source>
</evidence>
<evidence type="ECO:0000256" key="5">
    <source>
        <dbReference type="ARBA" id="ARBA00023077"/>
    </source>
</evidence>
<keyword evidence="14" id="KW-1185">Reference proteome</keyword>
<dbReference type="Proteomes" id="UP000501128">
    <property type="component" value="Chromosome"/>
</dbReference>
<dbReference type="InterPro" id="IPR000531">
    <property type="entry name" value="Beta-barrel_TonB"/>
</dbReference>
<evidence type="ECO:0000313" key="13">
    <source>
        <dbReference type="EMBL" id="QJD78664.1"/>
    </source>
</evidence>
<evidence type="ECO:0000256" key="3">
    <source>
        <dbReference type="ARBA" id="ARBA00022452"/>
    </source>
</evidence>
<dbReference type="GO" id="GO:0009279">
    <property type="term" value="C:cell outer membrane"/>
    <property type="evidence" value="ECO:0007669"/>
    <property type="project" value="UniProtKB-SubCell"/>
</dbReference>
<evidence type="ECO:0000256" key="2">
    <source>
        <dbReference type="ARBA" id="ARBA00022448"/>
    </source>
</evidence>
<protein>
    <submittedName>
        <fullName evidence="13">SusC/RagA family TonB-linked outer membrane protein</fullName>
    </submittedName>
</protein>
<dbReference type="EMBL" id="CP051677">
    <property type="protein sequence ID" value="QJD78664.1"/>
    <property type="molecule type" value="Genomic_DNA"/>
</dbReference>
<dbReference type="InterPro" id="IPR039426">
    <property type="entry name" value="TonB-dep_rcpt-like"/>
</dbReference>
<feature type="chain" id="PRO_5029887831" evidence="10">
    <location>
        <begin position="23"/>
        <end position="1065"/>
    </location>
</feature>
<dbReference type="Gene3D" id="2.40.170.20">
    <property type="entry name" value="TonB-dependent receptor, beta-barrel domain"/>
    <property type="match status" value="1"/>
</dbReference>
<dbReference type="Gene3D" id="2.170.130.10">
    <property type="entry name" value="TonB-dependent receptor, plug domain"/>
    <property type="match status" value="1"/>
</dbReference>
<evidence type="ECO:0000256" key="1">
    <source>
        <dbReference type="ARBA" id="ARBA00004571"/>
    </source>
</evidence>
<keyword evidence="10" id="KW-0732">Signal</keyword>
<keyword evidence="2 8" id="KW-0813">Transport</keyword>
<dbReference type="KEGG" id="srho:HH216_09665"/>
<comment type="subcellular location">
    <subcellularLocation>
        <location evidence="1 8">Cell outer membrane</location>
        <topology evidence="1 8">Multi-pass membrane protein</topology>
    </subcellularLocation>
</comment>
<name>A0A7L5DJP1_9BACT</name>
<keyword evidence="5 9" id="KW-0798">TonB box</keyword>
<keyword evidence="4 8" id="KW-0812">Transmembrane</keyword>
<proteinExistence type="inferred from homology"/>
<dbReference type="InterPro" id="IPR037066">
    <property type="entry name" value="Plug_dom_sf"/>
</dbReference>
<gene>
    <name evidence="13" type="ORF">HH216_09665</name>
</gene>
<evidence type="ECO:0000256" key="8">
    <source>
        <dbReference type="PROSITE-ProRule" id="PRU01360"/>
    </source>
</evidence>
<feature type="signal peptide" evidence="10">
    <location>
        <begin position="1"/>
        <end position="22"/>
    </location>
</feature>
<keyword evidence="3 8" id="KW-1134">Transmembrane beta strand</keyword>
<feature type="domain" description="TonB-dependent receptor plug" evidence="12">
    <location>
        <begin position="119"/>
        <end position="225"/>
    </location>
</feature>
<organism evidence="13 14">
    <name type="scientific">Spirosoma rhododendri</name>
    <dbReference type="NCBI Taxonomy" id="2728024"/>
    <lineage>
        <taxon>Bacteria</taxon>
        <taxon>Pseudomonadati</taxon>
        <taxon>Bacteroidota</taxon>
        <taxon>Cytophagia</taxon>
        <taxon>Cytophagales</taxon>
        <taxon>Cytophagaceae</taxon>
        <taxon>Spirosoma</taxon>
    </lineage>
</organism>
<evidence type="ECO:0000256" key="6">
    <source>
        <dbReference type="ARBA" id="ARBA00023136"/>
    </source>
</evidence>